<dbReference type="PANTHER" id="PTHR22708:SF0">
    <property type="entry name" value="LEUCINE-RICH REPEAT-CONTAINING PROTEIN 56"/>
    <property type="match status" value="1"/>
</dbReference>
<dbReference type="SUPFAM" id="SSF52058">
    <property type="entry name" value="L domain-like"/>
    <property type="match status" value="1"/>
</dbReference>
<accession>A0A0B7A2Z2</accession>
<evidence type="ECO:0000256" key="2">
    <source>
        <dbReference type="ARBA" id="ARBA00022737"/>
    </source>
</evidence>
<gene>
    <name evidence="4" type="primary">ORF94458</name>
</gene>
<protein>
    <recommendedName>
        <fullName evidence="5">U2A'/phosphoprotein 32 family A C-terminal domain-containing protein</fullName>
    </recommendedName>
</protein>
<dbReference type="PROSITE" id="PS51450">
    <property type="entry name" value="LRR"/>
    <property type="match status" value="2"/>
</dbReference>
<feature type="region of interest" description="Disordered" evidence="3">
    <location>
        <begin position="385"/>
        <end position="407"/>
    </location>
</feature>
<name>A0A0B7A2Z2_9EUPU</name>
<keyword evidence="2" id="KW-0677">Repeat</keyword>
<dbReference type="EMBL" id="HACG01028328">
    <property type="protein sequence ID" value="CEK75193.1"/>
    <property type="molecule type" value="Transcribed_RNA"/>
</dbReference>
<dbReference type="InterPro" id="IPR032675">
    <property type="entry name" value="LRR_dom_sf"/>
</dbReference>
<dbReference type="PANTHER" id="PTHR22708">
    <property type="entry name" value="LEUCINE-RICH REPEAT-CONTAINING PROTEIN 56"/>
    <property type="match status" value="1"/>
</dbReference>
<evidence type="ECO:0000313" key="4">
    <source>
        <dbReference type="EMBL" id="CEK75193.1"/>
    </source>
</evidence>
<feature type="compositionally biased region" description="Low complexity" evidence="3">
    <location>
        <begin position="311"/>
        <end position="325"/>
    </location>
</feature>
<dbReference type="Gene3D" id="3.80.10.10">
    <property type="entry name" value="Ribonuclease Inhibitor"/>
    <property type="match status" value="1"/>
</dbReference>
<feature type="region of interest" description="Disordered" evidence="3">
    <location>
        <begin position="301"/>
        <end position="364"/>
    </location>
</feature>
<dbReference type="InterPro" id="IPR001611">
    <property type="entry name" value="Leu-rich_rpt"/>
</dbReference>
<proteinExistence type="predicted"/>
<reference evidence="4" key="1">
    <citation type="submission" date="2014-12" db="EMBL/GenBank/DDBJ databases">
        <title>Insight into the proteome of Arion vulgaris.</title>
        <authorList>
            <person name="Aradska J."/>
            <person name="Bulat T."/>
            <person name="Smidak R."/>
            <person name="Sarate P."/>
            <person name="Gangsoo J."/>
            <person name="Sialana F."/>
            <person name="Bilban M."/>
            <person name="Lubec G."/>
        </authorList>
    </citation>
    <scope>NUCLEOTIDE SEQUENCE</scope>
    <source>
        <tissue evidence="4">Skin</tissue>
    </source>
</reference>
<dbReference type="Pfam" id="PF12799">
    <property type="entry name" value="LRR_4"/>
    <property type="match status" value="1"/>
</dbReference>
<evidence type="ECO:0000256" key="1">
    <source>
        <dbReference type="ARBA" id="ARBA00022614"/>
    </source>
</evidence>
<feature type="compositionally biased region" description="Polar residues" evidence="3">
    <location>
        <begin position="345"/>
        <end position="364"/>
    </location>
</feature>
<feature type="region of interest" description="Disordered" evidence="3">
    <location>
        <begin position="14"/>
        <end position="35"/>
    </location>
</feature>
<evidence type="ECO:0000256" key="3">
    <source>
        <dbReference type="SAM" id="MobiDB-lite"/>
    </source>
</evidence>
<dbReference type="InterPro" id="IPR040091">
    <property type="entry name" value="LRRC56"/>
</dbReference>
<dbReference type="AlphaFoldDB" id="A0A0B7A2Z2"/>
<evidence type="ECO:0008006" key="5">
    <source>
        <dbReference type="Google" id="ProtNLM"/>
    </source>
</evidence>
<organism evidence="4">
    <name type="scientific">Arion vulgaris</name>
    <dbReference type="NCBI Taxonomy" id="1028688"/>
    <lineage>
        <taxon>Eukaryota</taxon>
        <taxon>Metazoa</taxon>
        <taxon>Spiralia</taxon>
        <taxon>Lophotrochozoa</taxon>
        <taxon>Mollusca</taxon>
        <taxon>Gastropoda</taxon>
        <taxon>Heterobranchia</taxon>
        <taxon>Euthyneura</taxon>
        <taxon>Panpulmonata</taxon>
        <taxon>Eupulmonata</taxon>
        <taxon>Stylommatophora</taxon>
        <taxon>Helicina</taxon>
        <taxon>Arionoidea</taxon>
        <taxon>Arionidae</taxon>
        <taxon>Arion</taxon>
    </lineage>
</organism>
<dbReference type="InterPro" id="IPR025875">
    <property type="entry name" value="Leu-rich_rpt_4"/>
</dbReference>
<keyword evidence="1" id="KW-0433">Leucine-rich repeat</keyword>
<sequence>MALAIEDSPHGGYQKLDTRHYSMDDENDNFEGNANDEVRGWRSFSRMMNSGYRQDSALARGINITEFSDSRVNPTPLLLEESDILLEQYLSPGKLQLLTGVDDLKTVESLELKVDSRETSLGNFGSLLPNLVELKLNGSHIACVRDLGSSLRKLKVLWMTRCGLEELDGISAMSELKELYLEYNEISDVSPLSLLEHLEILDLEGNNIEDITQVQYLSLCPTLQNLALDGNPICVCPSPTHDKSGYDFRKTIKDLLPNLKILDDDGMDDKSFSARHNEFDEDWAYLEELQDEALLQEEFPEKHEVTQTGDRPPTAALRPATAYRPGSALRPSSGFRPASAPKRPSTASSGSSLFVQPGTVVSNRPVSSDAIEGIESVSELTMGNVICGNPSSSSSEKTRKAWLKGRH</sequence>